<dbReference type="EMBL" id="JAZAVK010000099">
    <property type="protein sequence ID" value="KAK7423393.1"/>
    <property type="molecule type" value="Genomic_DNA"/>
</dbReference>
<accession>A0ABR1HRP9</accession>
<comment type="similarity">
    <text evidence="1 4">Belongs to the glycosyl hydrolase 1 family.</text>
</comment>
<evidence type="ECO:0000313" key="5">
    <source>
        <dbReference type="EMBL" id="KAK7423393.1"/>
    </source>
</evidence>
<keyword evidence="6" id="KW-1185">Reference proteome</keyword>
<organism evidence="5 6">
    <name type="scientific">Neonectria magnoliae</name>
    <dbReference type="NCBI Taxonomy" id="2732573"/>
    <lineage>
        <taxon>Eukaryota</taxon>
        <taxon>Fungi</taxon>
        <taxon>Dikarya</taxon>
        <taxon>Ascomycota</taxon>
        <taxon>Pezizomycotina</taxon>
        <taxon>Sordariomycetes</taxon>
        <taxon>Hypocreomycetidae</taxon>
        <taxon>Hypocreales</taxon>
        <taxon>Nectriaceae</taxon>
        <taxon>Neonectria</taxon>
    </lineage>
</organism>
<dbReference type="PRINTS" id="PR00131">
    <property type="entry name" value="GLHYDRLASE1"/>
</dbReference>
<keyword evidence="2" id="KW-0378">Hydrolase</keyword>
<dbReference type="Proteomes" id="UP001498421">
    <property type="component" value="Unassembled WGS sequence"/>
</dbReference>
<reference evidence="5 6" key="1">
    <citation type="journal article" date="2025" name="Microbiol. Resour. Announc.">
        <title>Draft genome sequences for Neonectria magnoliae and Neonectria punicea, canker pathogens of Liriodendron tulipifera and Acer saccharum in West Virginia.</title>
        <authorList>
            <person name="Petronek H.M."/>
            <person name="Kasson M.T."/>
            <person name="Metheny A.M."/>
            <person name="Stauder C.M."/>
            <person name="Lovett B."/>
            <person name="Lynch S.C."/>
            <person name="Garnas J.R."/>
            <person name="Kasson L.R."/>
            <person name="Stajich J.E."/>
        </authorList>
    </citation>
    <scope>NUCLEOTIDE SEQUENCE [LARGE SCALE GENOMIC DNA]</scope>
    <source>
        <strain evidence="5 6">NRRL 64651</strain>
    </source>
</reference>
<evidence type="ECO:0000256" key="1">
    <source>
        <dbReference type="ARBA" id="ARBA00010838"/>
    </source>
</evidence>
<evidence type="ECO:0000256" key="2">
    <source>
        <dbReference type="ARBA" id="ARBA00022801"/>
    </source>
</evidence>
<gene>
    <name evidence="5" type="ORF">QQZ08_009070</name>
</gene>
<keyword evidence="3" id="KW-0326">Glycosidase</keyword>
<proteinExistence type="inferred from homology"/>
<evidence type="ECO:0000256" key="4">
    <source>
        <dbReference type="RuleBase" id="RU003690"/>
    </source>
</evidence>
<protein>
    <recommendedName>
        <fullName evidence="7">Beta-glucosidase</fullName>
    </recommendedName>
</protein>
<dbReference type="InterPro" id="IPR017853">
    <property type="entry name" value="GH"/>
</dbReference>
<dbReference type="SUPFAM" id="SSF51445">
    <property type="entry name" value="(Trans)glycosidases"/>
    <property type="match status" value="1"/>
</dbReference>
<evidence type="ECO:0000313" key="6">
    <source>
        <dbReference type="Proteomes" id="UP001498421"/>
    </source>
</evidence>
<dbReference type="Gene3D" id="3.20.20.80">
    <property type="entry name" value="Glycosidases"/>
    <property type="match status" value="1"/>
</dbReference>
<evidence type="ECO:0008006" key="7">
    <source>
        <dbReference type="Google" id="ProtNLM"/>
    </source>
</evidence>
<evidence type="ECO:0000256" key="3">
    <source>
        <dbReference type="ARBA" id="ARBA00023295"/>
    </source>
</evidence>
<name>A0ABR1HRP9_9HYPO</name>
<dbReference type="Pfam" id="PF00232">
    <property type="entry name" value="Glyco_hydro_1"/>
    <property type="match status" value="1"/>
</dbReference>
<dbReference type="InterPro" id="IPR001360">
    <property type="entry name" value="Glyco_hydro_1"/>
</dbReference>
<sequence length="202" mass="23136">MTDSISLRSRLLDFTASDMAIVQKAECDFYGTNYYTSQFARHREQPASETDYIGNVDKLQENKKGEAVGEESGLHWLRSCPGMFRKHLTRIYRLYGKPIYITESRCPCPGEDKKTREESVNYEYRIQYFKDHLDAVGKSVSEDGAVIKGYFARSLMDNLEWSGGHGPRFRVTNTDYDTLDQTPKKSALVLQKLIETMKTASS</sequence>
<dbReference type="PANTHER" id="PTHR10353:SF36">
    <property type="entry name" value="LP05116P"/>
    <property type="match status" value="1"/>
</dbReference>
<dbReference type="PANTHER" id="PTHR10353">
    <property type="entry name" value="GLYCOSYL HYDROLASE"/>
    <property type="match status" value="1"/>
</dbReference>
<comment type="caution">
    <text evidence="5">The sequence shown here is derived from an EMBL/GenBank/DDBJ whole genome shotgun (WGS) entry which is preliminary data.</text>
</comment>